<dbReference type="EMBL" id="CP004005">
    <property type="protein sequence ID" value="AGH17379.1"/>
    <property type="molecule type" value="Genomic_DNA"/>
</dbReference>
<gene>
    <name evidence="1" type="ORF">WSI_05085</name>
</gene>
<protein>
    <submittedName>
        <fullName evidence="1">Uncharacterized protein</fullName>
    </submittedName>
</protein>
<dbReference type="RefSeq" id="WP_015452974.1">
    <property type="nucleotide sequence ID" value="NC_020549.1"/>
</dbReference>
<evidence type="ECO:0000313" key="2">
    <source>
        <dbReference type="Proteomes" id="UP000011820"/>
    </source>
</evidence>
<name>A0ABN4B1Q3_LIBAS</name>
<proteinExistence type="predicted"/>
<dbReference type="GeneID" id="93077365"/>
<sequence length="82" mass="9640">MIKSESSFADMERHIINRRQSLGSLLITVLKNARVPIKILMGQRNQLTMIKFLFLHMIRTLIDQVGMGKNRRIYKKNRSNIL</sequence>
<reference evidence="1 2" key="1">
    <citation type="journal article" date="2013" name="Genome Announc.">
        <title>Complete Genome Sequence of a Chinese Strain of 'Candidatus Liberibacter asiaticus'.</title>
        <authorList>
            <person name="Lin H."/>
            <person name="Han C.S."/>
            <person name="Liu B."/>
            <person name="Lou B."/>
            <person name="Bai X."/>
            <person name="Deng C."/>
            <person name="Civerolo E.L."/>
            <person name="Gupta G."/>
        </authorList>
    </citation>
    <scope>NUCLEOTIDE SEQUENCE [LARGE SCALE GENOMIC DNA]</scope>
    <source>
        <strain evidence="2">gxpsy</strain>
    </source>
</reference>
<keyword evidence="2" id="KW-1185">Reference proteome</keyword>
<accession>A0ABN4B1Q3</accession>
<organism evidence="1 2">
    <name type="scientific">Candidatus Liberibacter asiaticus str. gxpsy</name>
    <dbReference type="NCBI Taxonomy" id="1174529"/>
    <lineage>
        <taxon>Bacteria</taxon>
        <taxon>Pseudomonadati</taxon>
        <taxon>Pseudomonadota</taxon>
        <taxon>Alphaproteobacteria</taxon>
        <taxon>Hyphomicrobiales</taxon>
        <taxon>Rhizobiaceae</taxon>
        <taxon>Liberibacter</taxon>
    </lineage>
</organism>
<dbReference type="Proteomes" id="UP000011820">
    <property type="component" value="Chromosome"/>
</dbReference>
<evidence type="ECO:0000313" key="1">
    <source>
        <dbReference type="EMBL" id="AGH17379.1"/>
    </source>
</evidence>